<comment type="subcellular location">
    <subcellularLocation>
        <location evidence="1 7">Cell membrane</location>
        <topology evidence="1 7">Multi-pass membrane protein</topology>
    </subcellularLocation>
</comment>
<gene>
    <name evidence="9" type="ORF">HH215_08840</name>
    <name evidence="10" type="ORF">HH215_35160</name>
</gene>
<dbReference type="SUPFAM" id="SSF161098">
    <property type="entry name" value="MetI-like"/>
    <property type="match status" value="1"/>
</dbReference>
<evidence type="ECO:0000313" key="11">
    <source>
        <dbReference type="Proteomes" id="UP000502248"/>
    </source>
</evidence>
<evidence type="ECO:0000256" key="7">
    <source>
        <dbReference type="RuleBase" id="RU363032"/>
    </source>
</evidence>
<feature type="transmembrane region" description="Helical" evidence="7">
    <location>
        <begin position="123"/>
        <end position="144"/>
    </location>
</feature>
<dbReference type="Proteomes" id="UP000502248">
    <property type="component" value="Chromosome"/>
</dbReference>
<dbReference type="PANTHER" id="PTHR43227">
    <property type="entry name" value="BLL4140 PROTEIN"/>
    <property type="match status" value="1"/>
</dbReference>
<organism evidence="10 11">
    <name type="scientific">Cohnella herbarum</name>
    <dbReference type="NCBI Taxonomy" id="2728023"/>
    <lineage>
        <taxon>Bacteria</taxon>
        <taxon>Bacillati</taxon>
        <taxon>Bacillota</taxon>
        <taxon>Bacilli</taxon>
        <taxon>Bacillales</taxon>
        <taxon>Paenibacillaceae</taxon>
        <taxon>Cohnella</taxon>
    </lineage>
</organism>
<dbReference type="GO" id="GO:0055085">
    <property type="term" value="P:transmembrane transport"/>
    <property type="evidence" value="ECO:0007669"/>
    <property type="project" value="InterPro"/>
</dbReference>
<feature type="transmembrane region" description="Helical" evidence="7">
    <location>
        <begin position="20"/>
        <end position="45"/>
    </location>
</feature>
<dbReference type="EMBL" id="CP051681">
    <property type="protein sequence ID" value="QJD88496.1"/>
    <property type="molecule type" value="Genomic_DNA"/>
</dbReference>
<evidence type="ECO:0000256" key="5">
    <source>
        <dbReference type="ARBA" id="ARBA00022989"/>
    </source>
</evidence>
<accession>A0A7Z2VS21</accession>
<evidence type="ECO:0000256" key="1">
    <source>
        <dbReference type="ARBA" id="ARBA00004651"/>
    </source>
</evidence>
<dbReference type="Pfam" id="PF00528">
    <property type="entry name" value="BPD_transp_1"/>
    <property type="match status" value="1"/>
</dbReference>
<feature type="transmembrane region" description="Helical" evidence="7">
    <location>
        <begin position="216"/>
        <end position="239"/>
    </location>
</feature>
<comment type="similarity">
    <text evidence="7">Belongs to the binding-protein-dependent transport system permease family.</text>
</comment>
<dbReference type="GO" id="GO:0005886">
    <property type="term" value="C:plasma membrane"/>
    <property type="evidence" value="ECO:0007669"/>
    <property type="project" value="UniProtKB-SubCell"/>
</dbReference>
<reference evidence="10 11" key="1">
    <citation type="submission" date="2020-04" db="EMBL/GenBank/DDBJ databases">
        <title>Genome sequencing of novel species.</title>
        <authorList>
            <person name="Heo J."/>
            <person name="Kim S.-J."/>
            <person name="Kim J.-S."/>
            <person name="Hong S.-B."/>
            <person name="Kwon S.-W."/>
        </authorList>
    </citation>
    <scope>NUCLEOTIDE SEQUENCE [LARGE SCALE GENOMIC DNA]</scope>
    <source>
        <strain evidence="10 11">MFER-1</strain>
        <plasmid evidence="10 11">unnamed1</plasmid>
    </source>
</reference>
<dbReference type="CDD" id="cd06261">
    <property type="entry name" value="TM_PBP2"/>
    <property type="match status" value="1"/>
</dbReference>
<dbReference type="InterPro" id="IPR000515">
    <property type="entry name" value="MetI-like"/>
</dbReference>
<evidence type="ECO:0000256" key="2">
    <source>
        <dbReference type="ARBA" id="ARBA00022448"/>
    </source>
</evidence>
<keyword evidence="3" id="KW-1003">Cell membrane</keyword>
<evidence type="ECO:0000259" key="8">
    <source>
        <dbReference type="PROSITE" id="PS50928"/>
    </source>
</evidence>
<name>A0A7Z2VS21_9BACL</name>
<feature type="transmembrane region" description="Helical" evidence="7">
    <location>
        <begin position="84"/>
        <end position="103"/>
    </location>
</feature>
<protein>
    <submittedName>
        <fullName evidence="10">Sugar ABC transporter permease</fullName>
    </submittedName>
</protein>
<feature type="domain" description="ABC transmembrane type-1" evidence="8">
    <location>
        <begin position="78"/>
        <end position="292"/>
    </location>
</feature>
<evidence type="ECO:0000313" key="9">
    <source>
        <dbReference type="EMBL" id="QJD83265.1"/>
    </source>
</evidence>
<dbReference type="AlphaFoldDB" id="A0A7Z2VS21"/>
<dbReference type="EMBL" id="CP051680">
    <property type="protein sequence ID" value="QJD83265.1"/>
    <property type="molecule type" value="Genomic_DNA"/>
</dbReference>
<keyword evidence="11" id="KW-1185">Reference proteome</keyword>
<evidence type="ECO:0000256" key="6">
    <source>
        <dbReference type="ARBA" id="ARBA00023136"/>
    </source>
</evidence>
<keyword evidence="10" id="KW-0614">Plasmid</keyword>
<keyword evidence="6 7" id="KW-0472">Membrane</keyword>
<proteinExistence type="inferred from homology"/>
<keyword evidence="5 7" id="KW-1133">Transmembrane helix</keyword>
<evidence type="ECO:0000313" key="10">
    <source>
        <dbReference type="EMBL" id="QJD88496.1"/>
    </source>
</evidence>
<dbReference type="RefSeq" id="WP_169279562.1">
    <property type="nucleotide sequence ID" value="NZ_CP051680.1"/>
</dbReference>
<dbReference type="KEGG" id="cheb:HH215_35160"/>
<feature type="transmembrane region" description="Helical" evidence="7">
    <location>
        <begin position="271"/>
        <end position="292"/>
    </location>
</feature>
<dbReference type="PANTHER" id="PTHR43227:SF11">
    <property type="entry name" value="BLL4140 PROTEIN"/>
    <property type="match status" value="1"/>
</dbReference>
<keyword evidence="4 7" id="KW-0812">Transmembrane</keyword>
<sequence length="305" mass="34522">MQSSYFRVLWKDVVKDKWLYLFLAPSIILVFVFSYVPLYGIVLAFKNYNGLTSIMESKWVGLKYFELILKDPLIPRAFMNTVKLGVFSLLFCFPAPILLALIFNELKQGKFKKFAQSVSYLPYFISTVIIVGMMKEILAIDGVVNHFLRSIGLQAINFMSDASSFRTIYISSEIWTGIGWGSILYLAAISSIPDEMYEAATMDGANRLQKIRHITFPALLPVISIQFILSVGLLLGASFEKIILMYSPATYETADILATYVYRNGLQNANYSYGVAVGLVNSVLSFLLVFFANKVMRRLTGYSFW</sequence>
<dbReference type="Proteomes" id="UP000502248">
    <property type="component" value="Plasmid unnamed1"/>
</dbReference>
<dbReference type="PROSITE" id="PS50928">
    <property type="entry name" value="ABC_TM1"/>
    <property type="match status" value="1"/>
</dbReference>
<keyword evidence="2 7" id="KW-0813">Transport</keyword>
<evidence type="ECO:0000256" key="3">
    <source>
        <dbReference type="ARBA" id="ARBA00022475"/>
    </source>
</evidence>
<dbReference type="KEGG" id="cheb:HH215_08840"/>
<dbReference type="Gene3D" id="1.10.3720.10">
    <property type="entry name" value="MetI-like"/>
    <property type="match status" value="1"/>
</dbReference>
<dbReference type="InterPro" id="IPR035906">
    <property type="entry name" value="MetI-like_sf"/>
</dbReference>
<geneLocation type="plasmid" evidence="10 11">
    <name>unnamed1</name>
</geneLocation>
<evidence type="ECO:0000256" key="4">
    <source>
        <dbReference type="ARBA" id="ARBA00022692"/>
    </source>
</evidence>
<dbReference type="InterPro" id="IPR050809">
    <property type="entry name" value="UgpAE/MalFG_permease"/>
</dbReference>